<protein>
    <submittedName>
        <fullName evidence="3">Uncharacterized protein</fullName>
    </submittedName>
</protein>
<dbReference type="WBParaSite" id="PTRK_0001359700.1">
    <property type="protein sequence ID" value="PTRK_0001359700.1"/>
    <property type="gene ID" value="PTRK_0001359700"/>
</dbReference>
<keyword evidence="1" id="KW-0472">Membrane</keyword>
<feature type="transmembrane region" description="Helical" evidence="1">
    <location>
        <begin position="6"/>
        <end position="27"/>
    </location>
</feature>
<keyword evidence="2" id="KW-1185">Reference proteome</keyword>
<accession>A0A0N4ZXU5</accession>
<name>A0A0N4ZXU5_PARTI</name>
<keyword evidence="1" id="KW-0812">Transmembrane</keyword>
<evidence type="ECO:0000313" key="2">
    <source>
        <dbReference type="Proteomes" id="UP000038045"/>
    </source>
</evidence>
<reference evidence="3" key="1">
    <citation type="submission" date="2017-02" db="UniProtKB">
        <authorList>
            <consortium name="WormBaseParasite"/>
        </authorList>
    </citation>
    <scope>IDENTIFICATION</scope>
</reference>
<sequence>MISKSTLFAITIIFNLIVFILSTKLIISGTLKCNKSLLQGAKVSLCDGQSETNPKKTETSGSDGRFIFNTELSSSDSTYRVSIYYNCSLGDNKQSNESVYTRQQDYKSFANQANSGTRYQSRIDNIPDLINATSDPRYQHCNKN</sequence>
<organism evidence="2 3">
    <name type="scientific">Parastrongyloides trichosuri</name>
    <name type="common">Possum-specific nematode worm</name>
    <dbReference type="NCBI Taxonomy" id="131310"/>
    <lineage>
        <taxon>Eukaryota</taxon>
        <taxon>Metazoa</taxon>
        <taxon>Ecdysozoa</taxon>
        <taxon>Nematoda</taxon>
        <taxon>Chromadorea</taxon>
        <taxon>Rhabditida</taxon>
        <taxon>Tylenchina</taxon>
        <taxon>Panagrolaimomorpha</taxon>
        <taxon>Strongyloidoidea</taxon>
        <taxon>Strongyloididae</taxon>
        <taxon>Parastrongyloides</taxon>
    </lineage>
</organism>
<evidence type="ECO:0000256" key="1">
    <source>
        <dbReference type="SAM" id="Phobius"/>
    </source>
</evidence>
<keyword evidence="1" id="KW-1133">Transmembrane helix</keyword>
<evidence type="ECO:0000313" key="3">
    <source>
        <dbReference type="WBParaSite" id="PTRK_0001359700.1"/>
    </source>
</evidence>
<proteinExistence type="predicted"/>
<dbReference type="AlphaFoldDB" id="A0A0N4ZXU5"/>
<dbReference type="Proteomes" id="UP000038045">
    <property type="component" value="Unplaced"/>
</dbReference>